<protein>
    <recommendedName>
        <fullName evidence="7">Lipid desaturase domain-containing protein</fullName>
    </recommendedName>
</protein>
<dbReference type="PANTHER" id="PTHR48140">
    <property type="entry name" value="FATTY ACID DESATURASE 4, CHLOROPLASTIC-RELATED"/>
    <property type="match status" value="1"/>
</dbReference>
<evidence type="ECO:0000259" key="7">
    <source>
        <dbReference type="Pfam" id="PF10520"/>
    </source>
</evidence>
<organism evidence="8">
    <name type="scientific">Corethron hystrix</name>
    <dbReference type="NCBI Taxonomy" id="216773"/>
    <lineage>
        <taxon>Eukaryota</taxon>
        <taxon>Sar</taxon>
        <taxon>Stramenopiles</taxon>
        <taxon>Ochrophyta</taxon>
        <taxon>Bacillariophyta</taxon>
        <taxon>Coscinodiscophyceae</taxon>
        <taxon>Corethrophycidae</taxon>
        <taxon>Corethrales</taxon>
        <taxon>Corethraceae</taxon>
        <taxon>Corethron</taxon>
    </lineage>
</organism>
<evidence type="ECO:0000256" key="3">
    <source>
        <dbReference type="ARBA" id="ARBA00022692"/>
    </source>
</evidence>
<dbReference type="UniPathway" id="UPA00199"/>
<keyword evidence="6" id="KW-0732">Signal</keyword>
<name>A0A7S1G136_9STRA</name>
<dbReference type="Pfam" id="PF10520">
    <property type="entry name" value="Lipid_desat"/>
    <property type="match status" value="1"/>
</dbReference>
<dbReference type="EMBL" id="HBFR01038137">
    <property type="protein sequence ID" value="CAD8900604.1"/>
    <property type="molecule type" value="Transcribed_RNA"/>
</dbReference>
<dbReference type="GO" id="GO:0006631">
    <property type="term" value="P:fatty acid metabolic process"/>
    <property type="evidence" value="ECO:0007669"/>
    <property type="project" value="UniProtKB-UniPathway"/>
</dbReference>
<evidence type="ECO:0000256" key="1">
    <source>
        <dbReference type="ARBA" id="ARBA00004141"/>
    </source>
</evidence>
<dbReference type="GO" id="GO:0016020">
    <property type="term" value="C:membrane"/>
    <property type="evidence" value="ECO:0007669"/>
    <property type="project" value="UniProtKB-SubCell"/>
</dbReference>
<dbReference type="InterPro" id="IPR052864">
    <property type="entry name" value="Chloroplast_FAD_CarF"/>
</dbReference>
<evidence type="ECO:0000256" key="4">
    <source>
        <dbReference type="ARBA" id="ARBA00022989"/>
    </source>
</evidence>
<dbReference type="PANTHER" id="PTHR48140:SF1">
    <property type="entry name" value="FATTY ACID DESATURASE 4, CHLOROPLASTIC-RELATED"/>
    <property type="match status" value="1"/>
</dbReference>
<accession>A0A7S1G136</accession>
<feature type="chain" id="PRO_5031393769" description="Lipid desaturase domain-containing protein" evidence="6">
    <location>
        <begin position="25"/>
        <end position="376"/>
    </location>
</feature>
<keyword evidence="4" id="KW-1133">Transmembrane helix</keyword>
<evidence type="ECO:0000256" key="6">
    <source>
        <dbReference type="SAM" id="SignalP"/>
    </source>
</evidence>
<gene>
    <name evidence="8" type="ORF">CHYS00102_LOCUS27821</name>
</gene>
<evidence type="ECO:0000256" key="5">
    <source>
        <dbReference type="ARBA" id="ARBA00023136"/>
    </source>
</evidence>
<evidence type="ECO:0000256" key="2">
    <source>
        <dbReference type="ARBA" id="ARBA00007620"/>
    </source>
</evidence>
<sequence length="376" mass="41376">MNRSKMNSKLLYLIISHLPITTTSFCFDRTCTNLSSISHGPVRKYPTDLPTFSRANKYRNRQTYFSLYSLADSISSSSTQLNAATLDSPVIEDTKIVSKIEDKTAQSDWKSDNFVFGLESSGLSRPKGKVAQIVVEGDDLETTPAQLALVTSTLLTHAIVAAISISGLVSNHGIISGSVLGVMTAVASYISADLGSGVLHWSVDNYGNGRTPIFGSIIAAFQGHHSAQWTITQRGLCNNVHKLCTPFGIPTILAISALFHSPTISLFFAVFCAAEIMSQEFHKWSHMTKGEAPGLVNWLQEVGFILGRREHALHHIAPYGCKYCIVNGFCNEFLDSSGIFRRFEHQIYKWNGVESNAMKLDPKLREKTLSGKYSLD</sequence>
<comment type="subcellular location">
    <subcellularLocation>
        <location evidence="1">Membrane</location>
        <topology evidence="1">Multi-pass membrane protein</topology>
    </subcellularLocation>
</comment>
<feature type="domain" description="Lipid desaturase" evidence="7">
    <location>
        <begin position="189"/>
        <end position="356"/>
    </location>
</feature>
<feature type="signal peptide" evidence="6">
    <location>
        <begin position="1"/>
        <end position="24"/>
    </location>
</feature>
<proteinExistence type="inferred from homology"/>
<dbReference type="InterPro" id="IPR019547">
    <property type="entry name" value="Lipid_desat"/>
</dbReference>
<keyword evidence="5" id="KW-0472">Membrane</keyword>
<evidence type="ECO:0000313" key="8">
    <source>
        <dbReference type="EMBL" id="CAD8900604.1"/>
    </source>
</evidence>
<comment type="similarity">
    <text evidence="2">Belongs to the fatty acid desaturase CarF family.</text>
</comment>
<keyword evidence="3" id="KW-0812">Transmembrane</keyword>
<dbReference type="AlphaFoldDB" id="A0A7S1G136"/>
<reference evidence="8" key="1">
    <citation type="submission" date="2021-01" db="EMBL/GenBank/DDBJ databases">
        <authorList>
            <person name="Corre E."/>
            <person name="Pelletier E."/>
            <person name="Niang G."/>
            <person name="Scheremetjew M."/>
            <person name="Finn R."/>
            <person name="Kale V."/>
            <person name="Holt S."/>
            <person name="Cochrane G."/>
            <person name="Meng A."/>
            <person name="Brown T."/>
            <person name="Cohen L."/>
        </authorList>
    </citation>
    <scope>NUCLEOTIDE SEQUENCE</scope>
    <source>
        <strain evidence="8">308</strain>
    </source>
</reference>